<feature type="domain" description="RING-type" evidence="2">
    <location>
        <begin position="209"/>
        <end position="260"/>
    </location>
</feature>
<dbReference type="InParanoid" id="G5AAS7"/>
<dbReference type="GO" id="GO:0006511">
    <property type="term" value="P:ubiquitin-dependent protein catabolic process"/>
    <property type="evidence" value="ECO:0007669"/>
    <property type="project" value="TreeGrafter"/>
</dbReference>
<organism evidence="3 4">
    <name type="scientific">Phytophthora sojae (strain P6497)</name>
    <name type="common">Soybean stem and root rot agent</name>
    <name type="synonym">Phytophthora megasperma f. sp. glycines</name>
    <dbReference type="NCBI Taxonomy" id="1094619"/>
    <lineage>
        <taxon>Eukaryota</taxon>
        <taxon>Sar</taxon>
        <taxon>Stramenopiles</taxon>
        <taxon>Oomycota</taxon>
        <taxon>Peronosporomycetes</taxon>
        <taxon>Peronosporales</taxon>
        <taxon>Peronosporaceae</taxon>
        <taxon>Phytophthora</taxon>
    </lineage>
</organism>
<evidence type="ECO:0000259" key="2">
    <source>
        <dbReference type="PROSITE" id="PS50089"/>
    </source>
</evidence>
<accession>G5AAS7</accession>
<dbReference type="Gene3D" id="3.30.1520.10">
    <property type="entry name" value="Phox-like domain"/>
    <property type="match status" value="1"/>
</dbReference>
<keyword evidence="1" id="KW-0863">Zinc-finger</keyword>
<dbReference type="Pfam" id="PF13639">
    <property type="entry name" value="zf-RING_2"/>
    <property type="match status" value="1"/>
</dbReference>
<dbReference type="SUPFAM" id="SSF57850">
    <property type="entry name" value="RING/U-box"/>
    <property type="match status" value="1"/>
</dbReference>
<keyword evidence="4" id="KW-1185">Reference proteome</keyword>
<dbReference type="GO" id="GO:0008270">
    <property type="term" value="F:zinc ion binding"/>
    <property type="evidence" value="ECO:0007669"/>
    <property type="project" value="UniProtKB-KW"/>
</dbReference>
<evidence type="ECO:0000256" key="1">
    <source>
        <dbReference type="PROSITE-ProRule" id="PRU00175"/>
    </source>
</evidence>
<dbReference type="AlphaFoldDB" id="G5AAS7"/>
<dbReference type="PROSITE" id="PS50089">
    <property type="entry name" value="ZF_RING_2"/>
    <property type="match status" value="1"/>
</dbReference>
<sequence length="297" mass="33677">MYFQTAEGRVPPLSVSSIKTLHQPVRQQLPLQFSVTSTAVNKNFVMYKCDVSSVTTDHSWSVCYRYSDFAAFTKSVEEVWTCPNTKCSGSCQVIREFIWASFPHKRPPIISRSSRTIADRKSKFESVVNYLLRCVLLPGSAMKCLHARRNLPTNVFKFLGVQLEDDKRSLLQVFIDNCQASESKCSESGLLDSFHSDASTVDSTESAQCMICLDEVELRNAADECCHGSDLSITLPCQHVFHRGCIFEWLLFQYHCPVCRARVGPSAVTTYCQEKNYILQWWLSDFEDDPLTATSPM</sequence>
<name>G5AAS7_PHYSP</name>
<dbReference type="RefSeq" id="XP_009537272.1">
    <property type="nucleotide sequence ID" value="XM_009538977.1"/>
</dbReference>
<dbReference type="SUPFAM" id="SSF64268">
    <property type="entry name" value="PX domain"/>
    <property type="match status" value="1"/>
</dbReference>
<keyword evidence="1" id="KW-0479">Metal-binding</keyword>
<dbReference type="GO" id="GO:0061630">
    <property type="term" value="F:ubiquitin protein ligase activity"/>
    <property type="evidence" value="ECO:0007669"/>
    <property type="project" value="TreeGrafter"/>
</dbReference>
<dbReference type="PANTHER" id="PTHR22765:SF411">
    <property type="entry name" value="OS02G0248440 PROTEIN"/>
    <property type="match status" value="1"/>
</dbReference>
<keyword evidence="1" id="KW-0862">Zinc</keyword>
<gene>
    <name evidence="3" type="ORF">PHYSODRAFT_319410</name>
</gene>
<evidence type="ECO:0000313" key="4">
    <source>
        <dbReference type="Proteomes" id="UP000002640"/>
    </source>
</evidence>
<dbReference type="KEGG" id="psoj:PHYSODRAFT_319410"/>
<dbReference type="PANTHER" id="PTHR22765">
    <property type="entry name" value="RING FINGER AND PROTEASE ASSOCIATED DOMAIN-CONTAINING"/>
    <property type="match status" value="1"/>
</dbReference>
<dbReference type="EMBL" id="JH159162">
    <property type="protein sequence ID" value="EGZ07706.1"/>
    <property type="molecule type" value="Genomic_DNA"/>
</dbReference>
<dbReference type="InterPro" id="IPR051826">
    <property type="entry name" value="E3_ubiquitin-ligase_domain"/>
</dbReference>
<dbReference type="InterPro" id="IPR013083">
    <property type="entry name" value="Znf_RING/FYVE/PHD"/>
</dbReference>
<dbReference type="SMART" id="SM00184">
    <property type="entry name" value="RING"/>
    <property type="match status" value="1"/>
</dbReference>
<dbReference type="GeneID" id="20644317"/>
<dbReference type="InterPro" id="IPR036871">
    <property type="entry name" value="PX_dom_sf"/>
</dbReference>
<dbReference type="GO" id="GO:0035091">
    <property type="term" value="F:phosphatidylinositol binding"/>
    <property type="evidence" value="ECO:0007669"/>
    <property type="project" value="InterPro"/>
</dbReference>
<dbReference type="OMA" id="CRTRATH"/>
<evidence type="ECO:0000313" key="3">
    <source>
        <dbReference type="EMBL" id="EGZ07706.1"/>
    </source>
</evidence>
<dbReference type="Gene3D" id="3.30.40.10">
    <property type="entry name" value="Zinc/RING finger domain, C3HC4 (zinc finger)"/>
    <property type="match status" value="1"/>
</dbReference>
<dbReference type="Proteomes" id="UP000002640">
    <property type="component" value="Unassembled WGS sequence"/>
</dbReference>
<proteinExistence type="predicted"/>
<protein>
    <recommendedName>
        <fullName evidence="2">RING-type domain-containing protein</fullName>
    </recommendedName>
</protein>
<dbReference type="InterPro" id="IPR001841">
    <property type="entry name" value="Znf_RING"/>
</dbReference>
<reference evidence="3 4" key="1">
    <citation type="journal article" date="2006" name="Science">
        <title>Phytophthora genome sequences uncover evolutionary origins and mechanisms of pathogenesis.</title>
        <authorList>
            <person name="Tyler B.M."/>
            <person name="Tripathy S."/>
            <person name="Zhang X."/>
            <person name="Dehal P."/>
            <person name="Jiang R.H."/>
            <person name="Aerts A."/>
            <person name="Arredondo F.D."/>
            <person name="Baxter L."/>
            <person name="Bensasson D."/>
            <person name="Beynon J.L."/>
            <person name="Chapman J."/>
            <person name="Damasceno C.M."/>
            <person name="Dorrance A.E."/>
            <person name="Dou D."/>
            <person name="Dickerman A.W."/>
            <person name="Dubchak I.L."/>
            <person name="Garbelotto M."/>
            <person name="Gijzen M."/>
            <person name="Gordon S.G."/>
            <person name="Govers F."/>
            <person name="Grunwald N.J."/>
            <person name="Huang W."/>
            <person name="Ivors K.L."/>
            <person name="Jones R.W."/>
            <person name="Kamoun S."/>
            <person name="Krampis K."/>
            <person name="Lamour K.H."/>
            <person name="Lee M.K."/>
            <person name="McDonald W.H."/>
            <person name="Medina M."/>
            <person name="Meijer H.J."/>
            <person name="Nordberg E.K."/>
            <person name="Maclean D.J."/>
            <person name="Ospina-Giraldo M.D."/>
            <person name="Morris P.F."/>
            <person name="Phuntumart V."/>
            <person name="Putnam N.H."/>
            <person name="Rash S."/>
            <person name="Rose J.K."/>
            <person name="Sakihama Y."/>
            <person name="Salamov A.A."/>
            <person name="Savidor A."/>
            <person name="Scheuring C.F."/>
            <person name="Smith B.M."/>
            <person name="Sobral B.W."/>
            <person name="Terry A."/>
            <person name="Torto-Alalibo T.A."/>
            <person name="Win J."/>
            <person name="Xu Z."/>
            <person name="Zhang H."/>
            <person name="Grigoriev I.V."/>
            <person name="Rokhsar D.S."/>
            <person name="Boore J.L."/>
        </authorList>
    </citation>
    <scope>NUCLEOTIDE SEQUENCE [LARGE SCALE GENOMIC DNA]</scope>
    <source>
        <strain evidence="3 4">P6497</strain>
    </source>
</reference>